<dbReference type="Pfam" id="PF03754">
    <property type="entry name" value="At2g31720-like"/>
    <property type="match status" value="1"/>
</dbReference>
<feature type="compositionally biased region" description="Basic and acidic residues" evidence="6">
    <location>
        <begin position="29"/>
        <end position="39"/>
    </location>
</feature>
<gene>
    <name evidence="7" type="ORF">ANE_LOCUS17945</name>
</gene>
<dbReference type="PANTHER" id="PTHR31541">
    <property type="entry name" value="B3 DOMAIN PLANT PROTEIN-RELATED"/>
    <property type="match status" value="1"/>
</dbReference>
<proteinExistence type="predicted"/>
<feature type="compositionally biased region" description="Basic residues" evidence="6">
    <location>
        <begin position="90"/>
        <end position="100"/>
    </location>
</feature>
<evidence type="ECO:0000256" key="2">
    <source>
        <dbReference type="ARBA" id="ARBA00023015"/>
    </source>
</evidence>
<dbReference type="GO" id="GO:0005634">
    <property type="term" value="C:nucleus"/>
    <property type="evidence" value="ECO:0007669"/>
    <property type="project" value="UniProtKB-SubCell"/>
</dbReference>
<evidence type="ECO:0000256" key="6">
    <source>
        <dbReference type="SAM" id="MobiDB-lite"/>
    </source>
</evidence>
<accession>A0A565C1H9</accession>
<feature type="region of interest" description="Disordered" evidence="6">
    <location>
        <begin position="350"/>
        <end position="371"/>
    </location>
</feature>
<feature type="region of interest" description="Disordered" evidence="6">
    <location>
        <begin position="176"/>
        <end position="195"/>
    </location>
</feature>
<dbReference type="AlphaFoldDB" id="A0A565C1H9"/>
<dbReference type="OrthoDB" id="1935604at2759"/>
<evidence type="ECO:0000313" key="7">
    <source>
        <dbReference type="EMBL" id="VVB07501.1"/>
    </source>
</evidence>
<feature type="region of interest" description="Disordered" evidence="6">
    <location>
        <begin position="89"/>
        <end position="108"/>
    </location>
</feature>
<evidence type="ECO:0000256" key="1">
    <source>
        <dbReference type="ARBA" id="ARBA00004123"/>
    </source>
</evidence>
<dbReference type="EMBL" id="CABITT030000006">
    <property type="protein sequence ID" value="VVB07501.1"/>
    <property type="molecule type" value="Genomic_DNA"/>
</dbReference>
<protein>
    <recommendedName>
        <fullName evidence="9">TF-B3 domain-containing protein</fullName>
    </recommendedName>
</protein>
<name>A0A565C1H9_9BRAS</name>
<keyword evidence="4" id="KW-0804">Transcription</keyword>
<feature type="compositionally biased region" description="Polar residues" evidence="6">
    <location>
        <begin position="350"/>
        <end position="362"/>
    </location>
</feature>
<evidence type="ECO:0008006" key="9">
    <source>
        <dbReference type="Google" id="ProtNLM"/>
    </source>
</evidence>
<dbReference type="Proteomes" id="UP000489600">
    <property type="component" value="Unassembled WGS sequence"/>
</dbReference>
<sequence length="371" mass="42265">MKNFDSPMASAPDNWNDLKMLADVAAREYDARTTKKDSSKSPPCPSTKPRVSLSKPSRSNSKLLVLAEVAAMFALEREKEQEARITVNVPRKKRTHRSHRSSSSMATTTPWTRVIEKQRSVELQNPETSPSSCFYESKKRRVSIEEEERSLKKRRVVRRFEEELRVQQNPNLDLGSSSVSTINVSKQEEERSTRKKPKLVLLPTQTNPPEWLLNVMMREGNGYNPKLIIAKKLYQSDLDRVQTRLSIPLNQVVNSDFLTEEESRIIYEQSVLKIRKEGVSVDLVDPLLNKHVVNLRKWKMSGGWNYVFVDSWNDVVAKNTFKVNDVFHVWSFRSGRGKLCFALVPPLPTRNSSQCGGSTSGESGHKCSSLA</sequence>
<evidence type="ECO:0000313" key="8">
    <source>
        <dbReference type="Proteomes" id="UP000489600"/>
    </source>
</evidence>
<dbReference type="Gene3D" id="2.40.330.10">
    <property type="entry name" value="DNA-binding pseudobarrel domain"/>
    <property type="match status" value="1"/>
</dbReference>
<keyword evidence="8" id="KW-1185">Reference proteome</keyword>
<feature type="compositionally biased region" description="Polar residues" evidence="6">
    <location>
        <begin position="176"/>
        <end position="185"/>
    </location>
</feature>
<dbReference type="InterPro" id="IPR015300">
    <property type="entry name" value="DNA-bd_pseudobarrel_sf"/>
</dbReference>
<keyword evidence="2" id="KW-0805">Transcription regulation</keyword>
<feature type="region of interest" description="Disordered" evidence="6">
    <location>
        <begin position="29"/>
        <end position="59"/>
    </location>
</feature>
<reference evidence="7" key="1">
    <citation type="submission" date="2019-07" db="EMBL/GenBank/DDBJ databases">
        <authorList>
            <person name="Dittberner H."/>
        </authorList>
    </citation>
    <scope>NUCLEOTIDE SEQUENCE [LARGE SCALE GENOMIC DNA]</scope>
</reference>
<dbReference type="InterPro" id="IPR005508">
    <property type="entry name" value="At2g31720-like"/>
</dbReference>
<evidence type="ECO:0000256" key="4">
    <source>
        <dbReference type="ARBA" id="ARBA00023163"/>
    </source>
</evidence>
<evidence type="ECO:0000256" key="5">
    <source>
        <dbReference type="ARBA" id="ARBA00023242"/>
    </source>
</evidence>
<comment type="subcellular location">
    <subcellularLocation>
        <location evidence="1">Nucleus</location>
    </subcellularLocation>
</comment>
<comment type="caution">
    <text evidence="7">The sequence shown here is derived from an EMBL/GenBank/DDBJ whole genome shotgun (WGS) entry which is preliminary data.</text>
</comment>
<keyword evidence="5" id="KW-0539">Nucleus</keyword>
<dbReference type="PANTHER" id="PTHR31541:SF56">
    <property type="entry name" value="DOMAIN PROTEIN, PUTATIVE (DUF313)-RELATED"/>
    <property type="match status" value="1"/>
</dbReference>
<dbReference type="GO" id="GO:0003677">
    <property type="term" value="F:DNA binding"/>
    <property type="evidence" value="ECO:0007669"/>
    <property type="project" value="UniProtKB-KW"/>
</dbReference>
<organism evidence="7 8">
    <name type="scientific">Arabis nemorensis</name>
    <dbReference type="NCBI Taxonomy" id="586526"/>
    <lineage>
        <taxon>Eukaryota</taxon>
        <taxon>Viridiplantae</taxon>
        <taxon>Streptophyta</taxon>
        <taxon>Embryophyta</taxon>
        <taxon>Tracheophyta</taxon>
        <taxon>Spermatophyta</taxon>
        <taxon>Magnoliopsida</taxon>
        <taxon>eudicotyledons</taxon>
        <taxon>Gunneridae</taxon>
        <taxon>Pentapetalae</taxon>
        <taxon>rosids</taxon>
        <taxon>malvids</taxon>
        <taxon>Brassicales</taxon>
        <taxon>Brassicaceae</taxon>
        <taxon>Arabideae</taxon>
        <taxon>Arabis</taxon>
    </lineage>
</organism>
<dbReference type="SUPFAM" id="SSF101936">
    <property type="entry name" value="DNA-binding pseudobarrel domain"/>
    <property type="match status" value="1"/>
</dbReference>
<evidence type="ECO:0000256" key="3">
    <source>
        <dbReference type="ARBA" id="ARBA00023125"/>
    </source>
</evidence>
<keyword evidence="3" id="KW-0238">DNA-binding</keyword>